<dbReference type="EMBL" id="CP017478">
    <property type="protein sequence ID" value="AOW21195.1"/>
    <property type="molecule type" value="Genomic_DNA"/>
</dbReference>
<dbReference type="InterPro" id="IPR051806">
    <property type="entry name" value="HAD-like_SPP"/>
</dbReference>
<dbReference type="Gene3D" id="3.40.50.1000">
    <property type="entry name" value="HAD superfamily/HAD-like"/>
    <property type="match status" value="1"/>
</dbReference>
<dbReference type="GO" id="GO:0050308">
    <property type="term" value="F:sugar-phosphatase activity"/>
    <property type="evidence" value="ECO:0007669"/>
    <property type="project" value="TreeGrafter"/>
</dbReference>
<accession>A0A1D8P9G7</accession>
<protein>
    <submittedName>
        <fullName evidence="1">Phosphatase</fullName>
    </submittedName>
</protein>
<dbReference type="InterPro" id="IPR036412">
    <property type="entry name" value="HAD-like_sf"/>
</dbReference>
<dbReference type="PANTHER" id="PTHR43481">
    <property type="entry name" value="FRUCTOSE-1-PHOSPHATE PHOSPHATASE"/>
    <property type="match status" value="1"/>
</dbReference>
<dbReference type="InterPro" id="IPR006439">
    <property type="entry name" value="HAD-SF_hydro_IA"/>
</dbReference>
<reference evidence="1 2" key="1">
    <citation type="submission" date="2016-10" db="EMBL/GenBank/DDBJ databases">
        <title>Lutibacter sp. LPB0138, isolated from marine gastropod.</title>
        <authorList>
            <person name="Kim E."/>
            <person name="Yi H."/>
        </authorList>
    </citation>
    <scope>NUCLEOTIDE SEQUENCE [LARGE SCALE GENOMIC DNA]</scope>
    <source>
        <strain evidence="1 2">LPB0138</strain>
    </source>
</reference>
<dbReference type="STRING" id="1850246.LPB138_11110"/>
<dbReference type="Gene3D" id="1.10.150.240">
    <property type="entry name" value="Putative phosphatase, domain 2"/>
    <property type="match status" value="1"/>
</dbReference>
<name>A0A1D8P9G7_9FLAO</name>
<dbReference type="CDD" id="cd07505">
    <property type="entry name" value="HAD_BPGM-like"/>
    <property type="match status" value="1"/>
</dbReference>
<dbReference type="SUPFAM" id="SSF56784">
    <property type="entry name" value="HAD-like"/>
    <property type="match status" value="1"/>
</dbReference>
<dbReference type="NCBIfam" id="TIGR01509">
    <property type="entry name" value="HAD-SF-IA-v3"/>
    <property type="match status" value="1"/>
</dbReference>
<evidence type="ECO:0000313" key="1">
    <source>
        <dbReference type="EMBL" id="AOW21195.1"/>
    </source>
</evidence>
<proteinExistence type="predicted"/>
<dbReference type="Proteomes" id="UP000176050">
    <property type="component" value="Chromosome"/>
</dbReference>
<dbReference type="Pfam" id="PF13419">
    <property type="entry name" value="HAD_2"/>
    <property type="match status" value="1"/>
</dbReference>
<dbReference type="KEGG" id="lul:LPB138_11110"/>
<dbReference type="AlphaFoldDB" id="A0A1D8P9G7"/>
<dbReference type="PANTHER" id="PTHR43481:SF4">
    <property type="entry name" value="GLYCEROL-1-PHOSPHATE PHOSPHOHYDROLASE 1-RELATED"/>
    <property type="match status" value="1"/>
</dbReference>
<dbReference type="InterPro" id="IPR041492">
    <property type="entry name" value="HAD_2"/>
</dbReference>
<dbReference type="RefSeq" id="WP_070237359.1">
    <property type="nucleotide sequence ID" value="NZ_CP017478.1"/>
</dbReference>
<keyword evidence="2" id="KW-1185">Reference proteome</keyword>
<dbReference type="InterPro" id="IPR023198">
    <property type="entry name" value="PGP-like_dom2"/>
</dbReference>
<dbReference type="InterPro" id="IPR023214">
    <property type="entry name" value="HAD_sf"/>
</dbReference>
<dbReference type="SFLD" id="SFLDG01129">
    <property type="entry name" value="C1.5:_HAD__Beta-PGM__Phosphata"/>
    <property type="match status" value="1"/>
</dbReference>
<sequence>MIKIPQSTKGLIFDLDGTVANTMQNHFTSWRHAILPHGIDFNQELFLSLTGMPRHATIAKLNEMFGTSMNLQEVGDAKATHYKSLAHTTQEIEVVTDVIKRYHTILPMSIGTGSTKAGAKYTLETIGYSQFFDIVITADDIEKPKPHPETFLKCADLMGIKPKDCIVFEDGELGMIAAREVGMAVIDVNDYFKQEFVI</sequence>
<organism evidence="1 2">
    <name type="scientific">Urechidicola croceus</name>
    <dbReference type="NCBI Taxonomy" id="1850246"/>
    <lineage>
        <taxon>Bacteria</taxon>
        <taxon>Pseudomonadati</taxon>
        <taxon>Bacteroidota</taxon>
        <taxon>Flavobacteriia</taxon>
        <taxon>Flavobacteriales</taxon>
        <taxon>Flavobacteriaceae</taxon>
        <taxon>Urechidicola</taxon>
    </lineage>
</organism>
<dbReference type="OrthoDB" id="9797743at2"/>
<gene>
    <name evidence="1" type="ORF">LPB138_11110</name>
</gene>
<dbReference type="SFLD" id="SFLDS00003">
    <property type="entry name" value="Haloacid_Dehalogenase"/>
    <property type="match status" value="1"/>
</dbReference>
<evidence type="ECO:0000313" key="2">
    <source>
        <dbReference type="Proteomes" id="UP000176050"/>
    </source>
</evidence>